<comment type="caution">
    <text evidence="4">The sequence shown here is derived from an EMBL/GenBank/DDBJ whole genome shotgun (WGS) entry which is preliminary data.</text>
</comment>
<dbReference type="Proteomes" id="UP000301751">
    <property type="component" value="Unassembled WGS sequence"/>
</dbReference>
<dbReference type="EMBL" id="BJCL01000004">
    <property type="protein sequence ID" value="GCL62853.1"/>
    <property type="molecule type" value="Genomic_DNA"/>
</dbReference>
<feature type="domain" description="Response regulatory" evidence="3">
    <location>
        <begin position="4"/>
        <end position="121"/>
    </location>
</feature>
<dbReference type="OrthoDB" id="9801101at2"/>
<evidence type="ECO:0000259" key="3">
    <source>
        <dbReference type="PROSITE" id="PS50110"/>
    </source>
</evidence>
<dbReference type="PROSITE" id="PS50110">
    <property type="entry name" value="RESPONSE_REGULATORY"/>
    <property type="match status" value="1"/>
</dbReference>
<keyword evidence="5" id="KW-1185">Reference proteome</keyword>
<dbReference type="AlphaFoldDB" id="A0A480AN90"/>
<dbReference type="InterPro" id="IPR050595">
    <property type="entry name" value="Bact_response_regulator"/>
</dbReference>
<proteinExistence type="predicted"/>
<dbReference type="InterPro" id="IPR001789">
    <property type="entry name" value="Sig_transdc_resp-reg_receiver"/>
</dbReference>
<evidence type="ECO:0000313" key="4">
    <source>
        <dbReference type="EMBL" id="GCL62853.1"/>
    </source>
</evidence>
<dbReference type="Pfam" id="PF00072">
    <property type="entry name" value="Response_reg"/>
    <property type="match status" value="1"/>
</dbReference>
<dbReference type="SUPFAM" id="SSF52172">
    <property type="entry name" value="CheY-like"/>
    <property type="match status" value="1"/>
</dbReference>
<keyword evidence="1 2" id="KW-0597">Phosphoprotein</keyword>
<organism evidence="4 5">
    <name type="scientific">Pseudaquabacterium pictum</name>
    <dbReference type="NCBI Taxonomy" id="2315236"/>
    <lineage>
        <taxon>Bacteria</taxon>
        <taxon>Pseudomonadati</taxon>
        <taxon>Pseudomonadota</taxon>
        <taxon>Betaproteobacteria</taxon>
        <taxon>Burkholderiales</taxon>
        <taxon>Sphaerotilaceae</taxon>
        <taxon>Pseudaquabacterium</taxon>
    </lineage>
</organism>
<dbReference type="InterPro" id="IPR011006">
    <property type="entry name" value="CheY-like_superfamily"/>
</dbReference>
<dbReference type="GO" id="GO:0000160">
    <property type="term" value="P:phosphorelay signal transduction system"/>
    <property type="evidence" value="ECO:0007669"/>
    <property type="project" value="InterPro"/>
</dbReference>
<protein>
    <submittedName>
        <fullName evidence="4">Response regulator</fullName>
    </submittedName>
</protein>
<evidence type="ECO:0000256" key="1">
    <source>
        <dbReference type="ARBA" id="ARBA00022553"/>
    </source>
</evidence>
<dbReference type="SMART" id="SM00448">
    <property type="entry name" value="REC"/>
    <property type="match status" value="1"/>
</dbReference>
<name>A0A480AN90_9BURK</name>
<evidence type="ECO:0000256" key="2">
    <source>
        <dbReference type="PROSITE-ProRule" id="PRU00169"/>
    </source>
</evidence>
<evidence type="ECO:0000313" key="5">
    <source>
        <dbReference type="Proteomes" id="UP000301751"/>
    </source>
</evidence>
<sequence>MPKTILIVDDSSSLRTVVKIALGRAGYDVLEAGDGKEGLTQLDKAGKVHLIVSDVNMPNMDGISFVTEVKKHPRHRFTPVIMLTTEGAEGKKEQGRAAGAKAWITKPFNPPQLLDAVSKLILP</sequence>
<accession>A0A480AN90</accession>
<dbReference type="PANTHER" id="PTHR44591">
    <property type="entry name" value="STRESS RESPONSE REGULATOR PROTEIN 1"/>
    <property type="match status" value="1"/>
</dbReference>
<dbReference type="RefSeq" id="WP_137732611.1">
    <property type="nucleotide sequence ID" value="NZ_BJCL01000004.1"/>
</dbReference>
<dbReference type="PANTHER" id="PTHR44591:SF25">
    <property type="entry name" value="CHEMOTAXIS TWO-COMPONENT RESPONSE REGULATOR"/>
    <property type="match status" value="1"/>
</dbReference>
<dbReference type="Gene3D" id="3.40.50.2300">
    <property type="match status" value="1"/>
</dbReference>
<gene>
    <name evidence="4" type="primary">cheY_1</name>
    <name evidence="4" type="ORF">AQPW35_19340</name>
</gene>
<feature type="modified residue" description="4-aspartylphosphate" evidence="2">
    <location>
        <position position="54"/>
    </location>
</feature>
<reference evidence="5" key="1">
    <citation type="submission" date="2019-03" db="EMBL/GenBank/DDBJ databases">
        <title>Aquabacterium pictum sp.nov., the first bacteriochlorophyll a-containing freshwater bacterium in the genus Aquabacterium of the class Betaproteobacteria.</title>
        <authorList>
            <person name="Hirose S."/>
            <person name="Tank M."/>
            <person name="Hara E."/>
            <person name="Tamaki H."/>
            <person name="Takaichi S."/>
            <person name="Haruta S."/>
            <person name="Hanada S."/>
        </authorList>
    </citation>
    <scope>NUCLEOTIDE SEQUENCE [LARGE SCALE GENOMIC DNA]</scope>
    <source>
        <strain evidence="5">W35</strain>
    </source>
</reference>